<dbReference type="PANTHER" id="PTHR48081">
    <property type="entry name" value="AB HYDROLASE SUPERFAMILY PROTEIN C4A8.06C"/>
    <property type="match status" value="1"/>
</dbReference>
<evidence type="ECO:0000313" key="6">
    <source>
        <dbReference type="Proteomes" id="UP001206639"/>
    </source>
</evidence>
<sequence>MRQSTPKRVRSIVLYGVAVPLIVVPALGVLGTFAHDVPYVGLAAAFVPWFLSWLVVAAVLGGTLTAVRCTRSRVAAVLTAVAILAAAGGVVATWRMVGAVERAGADISLVETFGLGSPRTAEPDDVATYTTFDGEPLQLSIFRPAASGPTPVLVFIHGGGWVAGDRDAHSADLRWFADQGWLAVSIDYPLSSTDRHTWDVASAQVGCALTWLSGNAARYGGDIGRLSLTGDSAGGNLAINAAYQAATGALPSSCPGRVPRVAAVSALYPAVDPAGMHASDDAALGDTARGMVESYTGGTPQQYPRRYARISSLTHISRAAPPTLVILPEADHLVPTAGTYRFTEAARSAGVDIELVTVPYADHVFDARPGSIGQQAYRQLTANWLHQHGQGP</sequence>
<dbReference type="SUPFAM" id="SSF53474">
    <property type="entry name" value="alpha/beta-Hydrolases"/>
    <property type="match status" value="1"/>
</dbReference>
<evidence type="ECO:0000256" key="3">
    <source>
        <dbReference type="SAM" id="Phobius"/>
    </source>
</evidence>
<gene>
    <name evidence="5" type="ORF">N4S67_23770</name>
</gene>
<dbReference type="InterPro" id="IPR049492">
    <property type="entry name" value="BD-FAE-like_dom"/>
</dbReference>
<keyword evidence="2 5" id="KW-0378">Hydrolase</keyword>
<evidence type="ECO:0000256" key="1">
    <source>
        <dbReference type="ARBA" id="ARBA00010515"/>
    </source>
</evidence>
<evidence type="ECO:0000256" key="2">
    <source>
        <dbReference type="ARBA" id="ARBA00022801"/>
    </source>
</evidence>
<reference evidence="6" key="1">
    <citation type="submission" date="2023-07" db="EMBL/GenBank/DDBJ databases">
        <authorList>
            <person name="Deng Y."/>
            <person name="Zhang Y.-Q."/>
        </authorList>
    </citation>
    <scope>NUCLEOTIDE SEQUENCE [LARGE SCALE GENOMIC DNA]</scope>
    <source>
        <strain evidence="6">CPCC 205710</strain>
    </source>
</reference>
<proteinExistence type="inferred from homology"/>
<comment type="caution">
    <text evidence="5">The sequence shown here is derived from an EMBL/GenBank/DDBJ whole genome shotgun (WGS) entry which is preliminary data.</text>
</comment>
<dbReference type="PROSITE" id="PS01173">
    <property type="entry name" value="LIPASE_GDXG_HIS"/>
    <property type="match status" value="1"/>
</dbReference>
<feature type="domain" description="BD-FAE-like" evidence="4">
    <location>
        <begin position="141"/>
        <end position="342"/>
    </location>
</feature>
<keyword evidence="6" id="KW-1185">Reference proteome</keyword>
<dbReference type="EMBL" id="JAODWD010000006">
    <property type="protein sequence ID" value="MCT7661430.1"/>
    <property type="molecule type" value="Genomic_DNA"/>
</dbReference>
<evidence type="ECO:0000313" key="5">
    <source>
        <dbReference type="EMBL" id="MCT7661430.1"/>
    </source>
</evidence>
<comment type="similarity">
    <text evidence="1">Belongs to the 'GDXG' lipolytic enzyme family.</text>
</comment>
<keyword evidence="3" id="KW-0472">Membrane</keyword>
<dbReference type="Pfam" id="PF20434">
    <property type="entry name" value="BD-FAE"/>
    <property type="match status" value="1"/>
</dbReference>
<dbReference type="Proteomes" id="UP001206639">
    <property type="component" value="Unassembled WGS sequence"/>
</dbReference>
<dbReference type="RefSeq" id="WP_260995492.1">
    <property type="nucleotide sequence ID" value="NZ_JAODWD010000006.1"/>
</dbReference>
<feature type="transmembrane region" description="Helical" evidence="3">
    <location>
        <begin position="46"/>
        <end position="67"/>
    </location>
</feature>
<dbReference type="Gene3D" id="3.40.50.1820">
    <property type="entry name" value="alpha/beta hydrolase"/>
    <property type="match status" value="1"/>
</dbReference>
<dbReference type="InterPro" id="IPR002168">
    <property type="entry name" value="Lipase_GDXG_HIS_AS"/>
</dbReference>
<feature type="transmembrane region" description="Helical" evidence="3">
    <location>
        <begin position="74"/>
        <end position="94"/>
    </location>
</feature>
<accession>A0ABT2MGL4</accession>
<dbReference type="GO" id="GO:0016787">
    <property type="term" value="F:hydrolase activity"/>
    <property type="evidence" value="ECO:0007669"/>
    <property type="project" value="UniProtKB-KW"/>
</dbReference>
<dbReference type="InterPro" id="IPR029058">
    <property type="entry name" value="AB_hydrolase_fold"/>
</dbReference>
<dbReference type="InterPro" id="IPR050300">
    <property type="entry name" value="GDXG_lipolytic_enzyme"/>
</dbReference>
<evidence type="ECO:0000259" key="4">
    <source>
        <dbReference type="Pfam" id="PF20434"/>
    </source>
</evidence>
<name>A0ABT2MGL4_9MYCO</name>
<organism evidence="5 6">
    <name type="scientific">Mycobacterium deserti</name>
    <dbReference type="NCBI Taxonomy" id="2978347"/>
    <lineage>
        <taxon>Bacteria</taxon>
        <taxon>Bacillati</taxon>
        <taxon>Actinomycetota</taxon>
        <taxon>Actinomycetes</taxon>
        <taxon>Mycobacteriales</taxon>
        <taxon>Mycobacteriaceae</taxon>
        <taxon>Mycobacterium</taxon>
    </lineage>
</organism>
<protein>
    <submittedName>
        <fullName evidence="5">Alpha/beta hydrolase</fullName>
    </submittedName>
</protein>
<keyword evidence="3" id="KW-0812">Transmembrane</keyword>
<feature type="transmembrane region" description="Helical" evidence="3">
    <location>
        <begin position="12"/>
        <end position="34"/>
    </location>
</feature>
<keyword evidence="3" id="KW-1133">Transmembrane helix</keyword>